<name>A0A0E9UNC9_ANGAN</name>
<evidence type="ECO:0000313" key="1">
    <source>
        <dbReference type="EMBL" id="JAH67369.1"/>
    </source>
</evidence>
<reference evidence="1" key="2">
    <citation type="journal article" date="2015" name="Fish Shellfish Immunol.">
        <title>Early steps in the European eel (Anguilla anguilla)-Vibrio vulnificus interaction in the gills: Role of the RtxA13 toxin.</title>
        <authorList>
            <person name="Callol A."/>
            <person name="Pajuelo D."/>
            <person name="Ebbesson L."/>
            <person name="Teles M."/>
            <person name="MacKenzie S."/>
            <person name="Amaro C."/>
        </authorList>
    </citation>
    <scope>NUCLEOTIDE SEQUENCE</scope>
</reference>
<dbReference type="EMBL" id="GBXM01041208">
    <property type="protein sequence ID" value="JAH67369.1"/>
    <property type="molecule type" value="Transcribed_RNA"/>
</dbReference>
<organism evidence="1">
    <name type="scientific">Anguilla anguilla</name>
    <name type="common">European freshwater eel</name>
    <name type="synonym">Muraena anguilla</name>
    <dbReference type="NCBI Taxonomy" id="7936"/>
    <lineage>
        <taxon>Eukaryota</taxon>
        <taxon>Metazoa</taxon>
        <taxon>Chordata</taxon>
        <taxon>Craniata</taxon>
        <taxon>Vertebrata</taxon>
        <taxon>Euteleostomi</taxon>
        <taxon>Actinopterygii</taxon>
        <taxon>Neopterygii</taxon>
        <taxon>Teleostei</taxon>
        <taxon>Anguilliformes</taxon>
        <taxon>Anguillidae</taxon>
        <taxon>Anguilla</taxon>
    </lineage>
</organism>
<protein>
    <submittedName>
        <fullName evidence="1">Uncharacterized protein</fullName>
    </submittedName>
</protein>
<reference evidence="1" key="1">
    <citation type="submission" date="2014-11" db="EMBL/GenBank/DDBJ databases">
        <authorList>
            <person name="Amaro Gonzalez C."/>
        </authorList>
    </citation>
    <scope>NUCLEOTIDE SEQUENCE</scope>
</reference>
<sequence>MKTTKNDN</sequence>
<proteinExistence type="predicted"/>
<accession>A0A0E9UNC9</accession>